<dbReference type="AlphaFoldDB" id="E6UKF6"/>
<evidence type="ECO:0000313" key="5">
    <source>
        <dbReference type="EMBL" id="ADU24152.1"/>
    </source>
</evidence>
<keyword evidence="5" id="KW-0614">Plasmid</keyword>
<reference evidence="6" key="1">
    <citation type="journal article" date="2011" name="J. Bacteriol.">
        <title>Complete genome of the cellulolytic ruminal bacterium Ruminococcus albus 7.</title>
        <authorList>
            <person name="Suen G."/>
            <person name="Stevenson D.M."/>
            <person name="Bruce D.C."/>
            <person name="Chertkov O."/>
            <person name="Copeland A."/>
            <person name="Cheng J.F."/>
            <person name="Detter C."/>
            <person name="Detter J.C."/>
            <person name="Goodwin L.A."/>
            <person name="Han C.S."/>
            <person name="Hauser L.J."/>
            <person name="Ivanova N.N."/>
            <person name="Kyrpides N.C."/>
            <person name="Land M.L."/>
            <person name="Lapidus A."/>
            <person name="Lucas S."/>
            <person name="Ovchinnikova G."/>
            <person name="Pitluck S."/>
            <person name="Tapia R."/>
            <person name="Woyke T."/>
            <person name="Boyum J."/>
            <person name="Mead D."/>
            <person name="Weimer P.J."/>
        </authorList>
    </citation>
    <scope>NUCLEOTIDE SEQUENCE [LARGE SCALE GENOMIC DNA]</scope>
    <source>
        <strain evidence="6">ATCC 27210 / DSM 20455 / JCM 14654 / NCDO 2250 / 7</strain>
        <plasmid evidence="6">pRUMAL02</plasmid>
    </source>
</reference>
<evidence type="ECO:0000259" key="4">
    <source>
        <dbReference type="SMART" id="SM00822"/>
    </source>
</evidence>
<dbReference type="InterPro" id="IPR002347">
    <property type="entry name" value="SDR_fam"/>
</dbReference>
<dbReference type="InterPro" id="IPR057326">
    <property type="entry name" value="KR_dom"/>
</dbReference>
<dbReference type="PANTHER" id="PTHR42901:SF1">
    <property type="entry name" value="ALCOHOL DEHYDROGENASE"/>
    <property type="match status" value="1"/>
</dbReference>
<dbReference type="Proteomes" id="UP000006919">
    <property type="component" value="Plasmid pRUMAL02"/>
</dbReference>
<feature type="domain" description="Ketoreductase" evidence="4">
    <location>
        <begin position="3"/>
        <end position="184"/>
    </location>
</feature>
<dbReference type="SUPFAM" id="SSF51735">
    <property type="entry name" value="NAD(P)-binding Rossmann-fold domains"/>
    <property type="match status" value="1"/>
</dbReference>
<keyword evidence="2" id="KW-0560">Oxidoreductase</keyword>
<dbReference type="OrthoDB" id="9808814at2"/>
<gene>
    <name evidence="5" type="ordered locus">Rumal_3715</name>
</gene>
<sequence length="255" mass="27827">MARTALVTGASSGIGREIAKELDRRDFRVILAARREDRLRELASELRDSRVIVCDLSDESECIRLHREVQDENVTVIVNNAGFGKLGRFDEIPLEDELRMIDTNVKAVHILTKLFLRDLISDNRGYILNVASSAGLMPGGPLMATYYATKAYVISLTSSISEELKMIGSRVKVSALCPGPVDTEFNSVAGAQFGVKSITAEYCAKRAVEGMFAGKLIIVPEKGLGMVAKAAQLSPRSISLALTGKLQSEKQKNDH</sequence>
<dbReference type="HOGENOM" id="CLU_010194_2_1_9"/>
<dbReference type="CDD" id="cd05233">
    <property type="entry name" value="SDR_c"/>
    <property type="match status" value="1"/>
</dbReference>
<name>E6UKF6_RUMA7</name>
<protein>
    <submittedName>
        <fullName evidence="5">Short-chain dehydrogenase/reductase SDR</fullName>
    </submittedName>
</protein>
<evidence type="ECO:0000256" key="2">
    <source>
        <dbReference type="ARBA" id="ARBA00023002"/>
    </source>
</evidence>
<proteinExistence type="inferred from homology"/>
<dbReference type="Pfam" id="PF00106">
    <property type="entry name" value="adh_short"/>
    <property type="match status" value="1"/>
</dbReference>
<evidence type="ECO:0000256" key="1">
    <source>
        <dbReference type="ARBA" id="ARBA00006484"/>
    </source>
</evidence>
<evidence type="ECO:0000313" key="6">
    <source>
        <dbReference type="Proteomes" id="UP000006919"/>
    </source>
</evidence>
<dbReference type="PRINTS" id="PR00081">
    <property type="entry name" value="GDHRDH"/>
</dbReference>
<dbReference type="SMART" id="SM00822">
    <property type="entry name" value="PKS_KR"/>
    <property type="match status" value="1"/>
</dbReference>
<accession>E6UKF6</accession>
<dbReference type="Gene3D" id="3.40.50.720">
    <property type="entry name" value="NAD(P)-binding Rossmann-like Domain"/>
    <property type="match status" value="1"/>
</dbReference>
<dbReference type="KEGG" id="ral:Rumal_3715"/>
<dbReference type="PIRSF" id="PIRSF000126">
    <property type="entry name" value="11-beta-HSD1"/>
    <property type="match status" value="1"/>
</dbReference>
<comment type="similarity">
    <text evidence="1 3">Belongs to the short-chain dehydrogenases/reductases (SDR) family.</text>
</comment>
<dbReference type="EMBL" id="CP002405">
    <property type="protein sequence ID" value="ADU24152.1"/>
    <property type="molecule type" value="Genomic_DNA"/>
</dbReference>
<dbReference type="GO" id="GO:0016491">
    <property type="term" value="F:oxidoreductase activity"/>
    <property type="evidence" value="ECO:0007669"/>
    <property type="project" value="UniProtKB-KW"/>
</dbReference>
<dbReference type="PRINTS" id="PR00080">
    <property type="entry name" value="SDRFAMILY"/>
</dbReference>
<dbReference type="PANTHER" id="PTHR42901">
    <property type="entry name" value="ALCOHOL DEHYDROGENASE"/>
    <property type="match status" value="1"/>
</dbReference>
<dbReference type="RefSeq" id="WP_013483697.1">
    <property type="nucleotide sequence ID" value="NC_014825.1"/>
</dbReference>
<geneLocation type="plasmid" evidence="5 6">
    <name>pRUMAL02</name>
</geneLocation>
<evidence type="ECO:0000256" key="3">
    <source>
        <dbReference type="RuleBase" id="RU000363"/>
    </source>
</evidence>
<organism evidence="5 6">
    <name type="scientific">Ruminococcus albus (strain ATCC 27210 / DSM 20455 / JCM 14654 / NCDO 2250 / 7)</name>
    <dbReference type="NCBI Taxonomy" id="697329"/>
    <lineage>
        <taxon>Bacteria</taxon>
        <taxon>Bacillati</taxon>
        <taxon>Bacillota</taxon>
        <taxon>Clostridia</taxon>
        <taxon>Eubacteriales</taxon>
        <taxon>Oscillospiraceae</taxon>
        <taxon>Ruminococcus</taxon>
    </lineage>
</organism>
<dbReference type="InterPro" id="IPR036291">
    <property type="entry name" value="NAD(P)-bd_dom_sf"/>
</dbReference>